<proteinExistence type="predicted"/>
<name>A0AAE9XU57_9PROT</name>
<gene>
    <name evidence="2" type="ORF">PH603_04390</name>
</gene>
<evidence type="ECO:0000313" key="2">
    <source>
        <dbReference type="EMBL" id="WCL54996.1"/>
    </source>
</evidence>
<dbReference type="Proteomes" id="UP001217500">
    <property type="component" value="Chromosome"/>
</dbReference>
<evidence type="ECO:0000313" key="3">
    <source>
        <dbReference type="Proteomes" id="UP001217500"/>
    </source>
</evidence>
<keyword evidence="3" id="KW-1185">Reference proteome</keyword>
<organism evidence="2 3">
    <name type="scientific">Gimibacter soli</name>
    <dbReference type="NCBI Taxonomy" id="3024400"/>
    <lineage>
        <taxon>Bacteria</taxon>
        <taxon>Pseudomonadati</taxon>
        <taxon>Pseudomonadota</taxon>
        <taxon>Alphaproteobacteria</taxon>
        <taxon>Kordiimonadales</taxon>
        <taxon>Temperatibacteraceae</taxon>
        <taxon>Gimibacter</taxon>
    </lineage>
</organism>
<dbReference type="KEGG" id="gso:PH603_04390"/>
<feature type="region of interest" description="Disordered" evidence="1">
    <location>
        <begin position="1"/>
        <end position="23"/>
    </location>
</feature>
<evidence type="ECO:0000256" key="1">
    <source>
        <dbReference type="SAM" id="MobiDB-lite"/>
    </source>
</evidence>
<accession>A0AAE9XU57</accession>
<feature type="compositionally biased region" description="Polar residues" evidence="1">
    <location>
        <begin position="1"/>
        <end position="19"/>
    </location>
</feature>
<dbReference type="RefSeq" id="WP_289504743.1">
    <property type="nucleotide sequence ID" value="NZ_CP116805.1"/>
</dbReference>
<sequence>MTGSVLAGQQNFNVPSGASSGRDRSVGAIRSIFDLGRAEPERHNPSDFHRSFGQAASEIAYKASLQTAESVELPYLEQRPGGGLLSTSAQILLAETRTREAGAKATVALLPSGSFREAGDTATAGRALGAYRSAQAQVDATIRSGFGLG</sequence>
<dbReference type="EMBL" id="CP116805">
    <property type="protein sequence ID" value="WCL54996.1"/>
    <property type="molecule type" value="Genomic_DNA"/>
</dbReference>
<dbReference type="AlphaFoldDB" id="A0AAE9XU57"/>
<protein>
    <submittedName>
        <fullName evidence="2">Uncharacterized protein</fullName>
    </submittedName>
</protein>
<reference evidence="2" key="1">
    <citation type="submission" date="2023-01" db="EMBL/GenBank/DDBJ databases">
        <title>The genome sequence of Kordiimonadaceae bacterium 6D33.</title>
        <authorList>
            <person name="Liu Y."/>
        </authorList>
    </citation>
    <scope>NUCLEOTIDE SEQUENCE</scope>
    <source>
        <strain evidence="2">6D33</strain>
    </source>
</reference>